<keyword evidence="1" id="KW-0812">Transmembrane</keyword>
<accession>Q97TS4</accession>
<name>Q97TS4_CLOAB</name>
<feature type="transmembrane region" description="Helical" evidence="1">
    <location>
        <begin position="6"/>
        <end position="23"/>
    </location>
</feature>
<keyword evidence="1" id="KW-0472">Membrane</keyword>
<dbReference type="KEGG" id="cac:CA_P0023"/>
<geneLocation type="plasmid" evidence="2 3">
    <name>pSOL1</name>
</geneLocation>
<dbReference type="RefSeq" id="WP_010890708.1">
    <property type="nucleotide sequence ID" value="NC_001988.2"/>
</dbReference>
<gene>
    <name evidence="2" type="ordered locus">CA_P0023</name>
</gene>
<dbReference type="AlphaFoldDB" id="Q97TS4"/>
<keyword evidence="2" id="KW-0614">Plasmid</keyword>
<dbReference type="PATRIC" id="fig|272562.8.peg.21"/>
<keyword evidence="1" id="KW-1133">Transmembrane helix</keyword>
<dbReference type="Proteomes" id="UP000000814">
    <property type="component" value="Plasmid pSOL1"/>
</dbReference>
<dbReference type="GeneID" id="45000256"/>
<dbReference type="NCBIfam" id="NF041644">
    <property type="entry name" value="CBO0543_fam"/>
    <property type="match status" value="1"/>
</dbReference>
<feature type="transmembrane region" description="Helical" evidence="1">
    <location>
        <begin position="98"/>
        <end position="115"/>
    </location>
</feature>
<sequence length="160" mass="19503">MNIDYILILMGWIITIILLFKFIPRNKLCEAQVAFLFKLSITWVSGLVVSQLGLIVYPVRFFPNANKTSFSFEYFIYPSICALFITNYPEKKSRFQKFMYYFYFCTYITIAEVFVERYTNILKYVHWTWYETWITLFITFFISRTYNLWFFKLLKKEGHT</sequence>
<proteinExistence type="predicted"/>
<feature type="transmembrane region" description="Helical" evidence="1">
    <location>
        <begin position="127"/>
        <end position="146"/>
    </location>
</feature>
<evidence type="ECO:0000256" key="1">
    <source>
        <dbReference type="SAM" id="Phobius"/>
    </source>
</evidence>
<dbReference type="OrthoDB" id="1683460at2"/>
<reference evidence="2 3" key="1">
    <citation type="journal article" date="2001" name="J. Bacteriol.">
        <title>Genome sequence and comparative analysis of the solvent-producing bacterium Clostridium acetobutylicum.</title>
        <authorList>
            <person name="Nolling J."/>
            <person name="Breton G."/>
            <person name="Omelchenko M.V."/>
            <person name="Makarova K.S."/>
            <person name="Zeng Q."/>
            <person name="Gibson R."/>
            <person name="Lee H.M."/>
            <person name="Dubois J."/>
            <person name="Qiu D."/>
            <person name="Hitti J."/>
            <person name="Wolf Y.I."/>
            <person name="Tatusov R.L."/>
            <person name="Sabathe F."/>
            <person name="Doucette-Stamm L."/>
            <person name="Soucaille P."/>
            <person name="Daly M.J."/>
            <person name="Bennett G.N."/>
            <person name="Koonin E.V."/>
            <person name="Smith D.R."/>
        </authorList>
    </citation>
    <scope>NUCLEOTIDE SEQUENCE [LARGE SCALE GENOMIC DNA]</scope>
    <source>
        <strain evidence="3">ATCC 824 / DSM 792 / JCM 1419 / LMG 5710 / VKM B-1787</strain>
        <plasmid evidence="3">pSOL1</plasmid>
    </source>
</reference>
<evidence type="ECO:0000313" key="3">
    <source>
        <dbReference type="Proteomes" id="UP000000814"/>
    </source>
</evidence>
<keyword evidence="3" id="KW-1185">Reference proteome</keyword>
<evidence type="ECO:0000313" key="2">
    <source>
        <dbReference type="EMBL" id="AAK76769.1"/>
    </source>
</evidence>
<feature type="transmembrane region" description="Helical" evidence="1">
    <location>
        <begin position="35"/>
        <end position="57"/>
    </location>
</feature>
<protein>
    <submittedName>
        <fullName evidence="2">Uncharacterized protein</fullName>
    </submittedName>
</protein>
<dbReference type="EMBL" id="AE001438">
    <property type="protein sequence ID" value="AAK76769.1"/>
    <property type="molecule type" value="Genomic_DNA"/>
</dbReference>
<dbReference type="HOGENOM" id="CLU_119466_2_0_9"/>
<organism evidence="2 3">
    <name type="scientific">Clostridium acetobutylicum (strain ATCC 824 / DSM 792 / JCM 1419 / IAM 19013 / LMG 5710 / NBRC 13948 / NRRL B-527 / VKM B-1787 / 2291 / W)</name>
    <dbReference type="NCBI Taxonomy" id="272562"/>
    <lineage>
        <taxon>Bacteria</taxon>
        <taxon>Bacillati</taxon>
        <taxon>Bacillota</taxon>
        <taxon>Clostridia</taxon>
        <taxon>Eubacteriales</taxon>
        <taxon>Clostridiaceae</taxon>
        <taxon>Clostridium</taxon>
    </lineage>
</organism>
<feature type="transmembrane region" description="Helical" evidence="1">
    <location>
        <begin position="69"/>
        <end position="86"/>
    </location>
</feature>
<dbReference type="InterPro" id="IPR048147">
    <property type="entry name" value="CBO0543-like"/>
</dbReference>